<keyword evidence="1" id="KW-0547">Nucleotide-binding</keyword>
<dbReference type="Gene3D" id="3.30.1220.10">
    <property type="entry name" value="CobW-like, C-terminal domain"/>
    <property type="match status" value="1"/>
</dbReference>
<keyword evidence="5" id="KW-1185">Reference proteome</keyword>
<dbReference type="PANTHER" id="PTHR13748:SF70">
    <property type="entry name" value="COBW_HYPB_UREG NUCLEOTIDE-BINDING DOMAIN-CONTAINING PROTEIN"/>
    <property type="match status" value="1"/>
</dbReference>
<dbReference type="OMA" id="ATCTHES"/>
<dbReference type="PANTHER" id="PTHR13748">
    <property type="entry name" value="COBW-RELATED"/>
    <property type="match status" value="1"/>
</dbReference>
<name>A0A1Y1HVA7_KLENI</name>
<reference evidence="4 5" key="1">
    <citation type="journal article" date="2014" name="Nat. Commun.">
        <title>Klebsormidium flaccidum genome reveals primary factors for plant terrestrial adaptation.</title>
        <authorList>
            <person name="Hori K."/>
            <person name="Maruyama F."/>
            <person name="Fujisawa T."/>
            <person name="Togashi T."/>
            <person name="Yamamoto N."/>
            <person name="Seo M."/>
            <person name="Sato S."/>
            <person name="Yamada T."/>
            <person name="Mori H."/>
            <person name="Tajima N."/>
            <person name="Moriyama T."/>
            <person name="Ikeuchi M."/>
            <person name="Watanabe M."/>
            <person name="Wada H."/>
            <person name="Kobayashi K."/>
            <person name="Saito M."/>
            <person name="Masuda T."/>
            <person name="Sasaki-Sekimoto Y."/>
            <person name="Mashiguchi K."/>
            <person name="Awai K."/>
            <person name="Shimojima M."/>
            <person name="Masuda S."/>
            <person name="Iwai M."/>
            <person name="Nobusawa T."/>
            <person name="Narise T."/>
            <person name="Kondo S."/>
            <person name="Saito H."/>
            <person name="Sato R."/>
            <person name="Murakawa M."/>
            <person name="Ihara Y."/>
            <person name="Oshima-Yamada Y."/>
            <person name="Ohtaka K."/>
            <person name="Satoh M."/>
            <person name="Sonobe K."/>
            <person name="Ishii M."/>
            <person name="Ohtani R."/>
            <person name="Kanamori-Sato M."/>
            <person name="Honoki R."/>
            <person name="Miyazaki D."/>
            <person name="Mochizuki H."/>
            <person name="Umetsu J."/>
            <person name="Higashi K."/>
            <person name="Shibata D."/>
            <person name="Kamiya Y."/>
            <person name="Sato N."/>
            <person name="Nakamura Y."/>
            <person name="Tabata S."/>
            <person name="Ida S."/>
            <person name="Kurokawa K."/>
            <person name="Ohta H."/>
        </authorList>
    </citation>
    <scope>NUCLEOTIDE SEQUENCE [LARGE SCALE GENOMIC DNA]</scope>
    <source>
        <strain evidence="4 5">NIES-2285</strain>
    </source>
</reference>
<dbReference type="InterPro" id="IPR036627">
    <property type="entry name" value="CobW-likC_sf"/>
</dbReference>
<evidence type="ECO:0000313" key="4">
    <source>
        <dbReference type="EMBL" id="GAQ82564.1"/>
    </source>
</evidence>
<dbReference type="InterPro" id="IPR011629">
    <property type="entry name" value="CobW-like_C"/>
</dbReference>
<dbReference type="GO" id="GO:0005737">
    <property type="term" value="C:cytoplasm"/>
    <property type="evidence" value="ECO:0000318"/>
    <property type="project" value="GO_Central"/>
</dbReference>
<dbReference type="Gene3D" id="3.40.50.300">
    <property type="entry name" value="P-loop containing nucleotide triphosphate hydrolases"/>
    <property type="match status" value="1"/>
</dbReference>
<evidence type="ECO:0000256" key="1">
    <source>
        <dbReference type="ARBA" id="ARBA00022741"/>
    </source>
</evidence>
<evidence type="ECO:0000256" key="2">
    <source>
        <dbReference type="ARBA" id="ARBA00023186"/>
    </source>
</evidence>
<organism evidence="4 5">
    <name type="scientific">Klebsormidium nitens</name>
    <name type="common">Green alga</name>
    <name type="synonym">Ulothrix nitens</name>
    <dbReference type="NCBI Taxonomy" id="105231"/>
    <lineage>
        <taxon>Eukaryota</taxon>
        <taxon>Viridiplantae</taxon>
        <taxon>Streptophyta</taxon>
        <taxon>Klebsormidiophyceae</taxon>
        <taxon>Klebsormidiales</taxon>
        <taxon>Klebsormidiaceae</taxon>
        <taxon>Klebsormidium</taxon>
    </lineage>
</organism>
<dbReference type="SUPFAM" id="SSF90002">
    <property type="entry name" value="Hypothetical protein YjiA, C-terminal domain"/>
    <property type="match status" value="1"/>
</dbReference>
<feature type="domain" description="CobW C-terminal" evidence="3">
    <location>
        <begin position="74"/>
        <end position="168"/>
    </location>
</feature>
<dbReference type="STRING" id="105231.A0A1Y1HVA7"/>
<dbReference type="Pfam" id="PF07683">
    <property type="entry name" value="CobW_C"/>
    <property type="match status" value="1"/>
</dbReference>
<dbReference type="EMBL" id="DF237064">
    <property type="protein sequence ID" value="GAQ82564.1"/>
    <property type="molecule type" value="Genomic_DNA"/>
</dbReference>
<keyword evidence="2" id="KW-0143">Chaperone</keyword>
<accession>A0A1Y1HVA7</accession>
<evidence type="ECO:0000259" key="3">
    <source>
        <dbReference type="Pfam" id="PF07683"/>
    </source>
</evidence>
<sequence>MCSQIDLVTPEEKERVKKSIRAINRYCDMIDCQNSRVPLNEILGLKAFDLGRVMEMDPEFMDVDAEHMHDVSVSSVGILLEGNVDMKKLNKWLSTLLREKGTVIFRSKGLLSVAGTDEKFVFQGVHMLMGMTSSANGVGKAWQPGETRVNRLCFIGRNLDREELNKSF</sequence>
<dbReference type="InterPro" id="IPR027417">
    <property type="entry name" value="P-loop_NTPase"/>
</dbReference>
<proteinExistence type="predicted"/>
<dbReference type="OrthoDB" id="258627at2759"/>
<gene>
    <name evidence="4" type="ORF">KFL_001150250</name>
</gene>
<dbReference type="AlphaFoldDB" id="A0A1Y1HVA7"/>
<dbReference type="Proteomes" id="UP000054558">
    <property type="component" value="Unassembled WGS sequence"/>
</dbReference>
<dbReference type="GO" id="GO:0000166">
    <property type="term" value="F:nucleotide binding"/>
    <property type="evidence" value="ECO:0007669"/>
    <property type="project" value="UniProtKB-KW"/>
</dbReference>
<evidence type="ECO:0000313" key="5">
    <source>
        <dbReference type="Proteomes" id="UP000054558"/>
    </source>
</evidence>
<dbReference type="InterPro" id="IPR051316">
    <property type="entry name" value="Zinc-reg_GTPase_activator"/>
</dbReference>
<protein>
    <recommendedName>
        <fullName evidence="3">CobW C-terminal domain-containing protein</fullName>
    </recommendedName>
</protein>